<keyword evidence="2" id="KW-1185">Reference proteome</keyword>
<name>A0ABS1LR83_9MICO</name>
<protein>
    <submittedName>
        <fullName evidence="1">Uncharacterized protein</fullName>
    </submittedName>
</protein>
<organism evidence="1 2">
    <name type="scientific">Myceligenerans indicum</name>
    <dbReference type="NCBI Taxonomy" id="2593663"/>
    <lineage>
        <taxon>Bacteria</taxon>
        <taxon>Bacillati</taxon>
        <taxon>Actinomycetota</taxon>
        <taxon>Actinomycetes</taxon>
        <taxon>Micrococcales</taxon>
        <taxon>Promicromonosporaceae</taxon>
        <taxon>Myceligenerans</taxon>
    </lineage>
</organism>
<gene>
    <name evidence="1" type="ORF">HGK34_21515</name>
</gene>
<evidence type="ECO:0000313" key="1">
    <source>
        <dbReference type="EMBL" id="MBL0888821.1"/>
    </source>
</evidence>
<dbReference type="RefSeq" id="WP_201851335.1">
    <property type="nucleotide sequence ID" value="NZ_JABBYC010000088.1"/>
</dbReference>
<dbReference type="Proteomes" id="UP000675409">
    <property type="component" value="Unassembled WGS sequence"/>
</dbReference>
<reference evidence="1 2" key="1">
    <citation type="journal article" date="2021" name="Arch. Microbiol.">
        <title>Myceligenerans indicum sp. nov., an actinobacterium isolated from mangrove sediment of Sundarbans, India.</title>
        <authorList>
            <person name="Asha K."/>
            <person name="Bhadury P."/>
        </authorList>
    </citation>
    <scope>NUCLEOTIDE SEQUENCE [LARGE SCALE GENOMIC DNA]</scope>
    <source>
        <strain evidence="1 2">I2</strain>
    </source>
</reference>
<accession>A0ABS1LR83</accession>
<proteinExistence type="predicted"/>
<dbReference type="EMBL" id="JABBYC010000088">
    <property type="protein sequence ID" value="MBL0888821.1"/>
    <property type="molecule type" value="Genomic_DNA"/>
</dbReference>
<sequence length="222" mass="25086">MIVVESYAMIRPLEFIRFDSVQDISTEIDLIEGAVEIAIGDCALIDTRLWDFVYPLWAYLADSVSTLRATGAGSFRFPDQPIQVEFYRASKGVLQITVSGDGETRRGIANESEFLQALRSRGSDFFSKLSAHFPTERALIERSWKKLLHDPVDSLLADVPWEERVGERQSSAFRQAERVVGRRMNTAQRERLISDVAGRRLSFGELVSRAERELWGARPGSS</sequence>
<evidence type="ECO:0000313" key="2">
    <source>
        <dbReference type="Proteomes" id="UP000675409"/>
    </source>
</evidence>
<comment type="caution">
    <text evidence="1">The sequence shown here is derived from an EMBL/GenBank/DDBJ whole genome shotgun (WGS) entry which is preliminary data.</text>
</comment>